<protein>
    <submittedName>
        <fullName evidence="2">Uncharacterized protein</fullName>
    </submittedName>
</protein>
<organism evidence="2 3">
    <name type="scientific">Rhizoctonia solani</name>
    <dbReference type="NCBI Taxonomy" id="456999"/>
    <lineage>
        <taxon>Eukaryota</taxon>
        <taxon>Fungi</taxon>
        <taxon>Dikarya</taxon>
        <taxon>Basidiomycota</taxon>
        <taxon>Agaricomycotina</taxon>
        <taxon>Agaricomycetes</taxon>
        <taxon>Cantharellales</taxon>
        <taxon>Ceratobasidiaceae</taxon>
        <taxon>Rhizoctonia</taxon>
    </lineage>
</organism>
<name>A0A8H2Y1Y8_9AGAM</name>
<reference evidence="2" key="1">
    <citation type="submission" date="2021-01" db="EMBL/GenBank/DDBJ databases">
        <authorList>
            <person name="Kaushik A."/>
        </authorList>
    </citation>
    <scope>NUCLEOTIDE SEQUENCE</scope>
    <source>
        <strain evidence="2">Type strain: AG8-Rh-89/</strain>
    </source>
</reference>
<evidence type="ECO:0000256" key="1">
    <source>
        <dbReference type="SAM" id="MobiDB-lite"/>
    </source>
</evidence>
<dbReference type="EMBL" id="CAJMWZ010001639">
    <property type="protein sequence ID" value="CAE6439389.1"/>
    <property type="molecule type" value="Genomic_DNA"/>
</dbReference>
<proteinExistence type="predicted"/>
<comment type="caution">
    <text evidence="2">The sequence shown here is derived from an EMBL/GenBank/DDBJ whole genome shotgun (WGS) entry which is preliminary data.</text>
</comment>
<gene>
    <name evidence="2" type="ORF">RDB_LOCUS27477</name>
</gene>
<sequence length="388" mass="43616">HNNHLSPYSKWHPDPLERHIHQYPDVEVLAWDDHNPQWYIGLDTSHALNGAYWHALQVFGDAVQPAGWNRREPWLSYDFTTPLAQLGMPYLPKPTSFYDGLYHLPFETLEELQLKVHHNNFYAMCLIASAFVINAVKMNNYHNLAHSGYMRGSPGFVAAHRYWCRLNRHPVTDRYEDDESTADFELIAQEQQESTEALAPPTPLSPLSPMEEETYALPTAARSYPSTTNRENGATGDNLSHDGNNQFASANVELLRTIRGRRNDIDFVSDIATTGSPPVVPSSIPELDFDDLIERLTEIAAFRAANQQTGWGADTAEPSWEWPIEPAPPEAPSLGPPGWPSTVQESTPPIASWEDYWSVLRSKGLANQEDAEGSLINHIIFMHPAAAK</sequence>
<accession>A0A8H2Y1Y8</accession>
<dbReference type="AlphaFoldDB" id="A0A8H2Y1Y8"/>
<feature type="region of interest" description="Disordered" evidence="1">
    <location>
        <begin position="221"/>
        <end position="244"/>
    </location>
</feature>
<feature type="non-terminal residue" evidence="2">
    <location>
        <position position="1"/>
    </location>
</feature>
<dbReference type="Proteomes" id="UP000663850">
    <property type="component" value="Unassembled WGS sequence"/>
</dbReference>
<evidence type="ECO:0000313" key="3">
    <source>
        <dbReference type="Proteomes" id="UP000663850"/>
    </source>
</evidence>
<feature type="compositionally biased region" description="Polar residues" evidence="1">
    <location>
        <begin position="224"/>
        <end position="244"/>
    </location>
</feature>
<evidence type="ECO:0000313" key="2">
    <source>
        <dbReference type="EMBL" id="CAE6439389.1"/>
    </source>
</evidence>